<evidence type="ECO:0000256" key="1">
    <source>
        <dbReference type="ARBA" id="ARBA00023319"/>
    </source>
</evidence>
<evidence type="ECO:0000313" key="3">
    <source>
        <dbReference type="Ensembl" id="ENSCPRP00005019450.1"/>
    </source>
</evidence>
<evidence type="ECO:0000259" key="2">
    <source>
        <dbReference type="PROSITE" id="PS50835"/>
    </source>
</evidence>
<feature type="domain" description="Ig-like" evidence="2">
    <location>
        <begin position="48"/>
        <end position="88"/>
    </location>
</feature>
<keyword evidence="4" id="KW-1185">Reference proteome</keyword>
<dbReference type="FunFam" id="2.60.40.10:FF:000107">
    <property type="entry name" value="Myosin, light chain kinase a"/>
    <property type="match status" value="1"/>
</dbReference>
<dbReference type="AlphaFoldDB" id="A0A7M4F4P0"/>
<keyword evidence="1" id="KW-0393">Immunoglobulin domain</keyword>
<organism evidence="3 4">
    <name type="scientific">Crocodylus porosus</name>
    <name type="common">Saltwater crocodile</name>
    <name type="synonym">Estuarine crocodile</name>
    <dbReference type="NCBI Taxonomy" id="8502"/>
    <lineage>
        <taxon>Eukaryota</taxon>
        <taxon>Metazoa</taxon>
        <taxon>Chordata</taxon>
        <taxon>Craniata</taxon>
        <taxon>Vertebrata</taxon>
        <taxon>Euteleostomi</taxon>
        <taxon>Archelosauria</taxon>
        <taxon>Archosauria</taxon>
        <taxon>Crocodylia</taxon>
        <taxon>Longirostres</taxon>
        <taxon>Crocodylidae</taxon>
        <taxon>Crocodylus</taxon>
    </lineage>
</organism>
<dbReference type="Pfam" id="PF07679">
    <property type="entry name" value="I-set"/>
    <property type="match status" value="1"/>
</dbReference>
<dbReference type="SUPFAM" id="SSF48726">
    <property type="entry name" value="Immunoglobulin"/>
    <property type="match status" value="1"/>
</dbReference>
<reference evidence="3" key="1">
    <citation type="submission" date="2025-08" db="UniProtKB">
        <authorList>
            <consortium name="Ensembl"/>
        </authorList>
    </citation>
    <scope>IDENTIFICATION</scope>
</reference>
<dbReference type="GeneTree" id="ENSGT00980000199321"/>
<dbReference type="GO" id="GO:0003007">
    <property type="term" value="P:heart morphogenesis"/>
    <property type="evidence" value="ECO:0007669"/>
    <property type="project" value="UniProtKB-ARBA"/>
</dbReference>
<dbReference type="Gene3D" id="2.60.40.10">
    <property type="entry name" value="Immunoglobulins"/>
    <property type="match status" value="1"/>
</dbReference>
<dbReference type="Ensembl" id="ENSCPRT00005022758.1">
    <property type="protein sequence ID" value="ENSCPRP00005019450.1"/>
    <property type="gene ID" value="ENSCPRG00005013574.1"/>
</dbReference>
<sequence length="139" mass="14998">MWSRGNPSFWKAPTLVASGSPAVGASRPPGRTAGPSRFLSLPLLPAEPAVILEKPEPMTVMGGNPFSLECKVAGTPELFTRWLKDGRELRTDRKYQISFFNNVCTLRVLSAGAVGESAGAAPYDRLSLNPSPLFQLLLK</sequence>
<dbReference type="PROSITE" id="PS50835">
    <property type="entry name" value="IG_LIKE"/>
    <property type="match status" value="1"/>
</dbReference>
<accession>A0A7M4F4P0</accession>
<dbReference type="Proteomes" id="UP000594220">
    <property type="component" value="Unplaced"/>
</dbReference>
<dbReference type="InterPro" id="IPR013783">
    <property type="entry name" value="Ig-like_fold"/>
</dbReference>
<protein>
    <recommendedName>
        <fullName evidence="2">Ig-like domain-containing protein</fullName>
    </recommendedName>
</protein>
<dbReference type="GO" id="GO:0055013">
    <property type="term" value="P:cardiac muscle cell development"/>
    <property type="evidence" value="ECO:0007669"/>
    <property type="project" value="UniProtKB-ARBA"/>
</dbReference>
<dbReference type="InterPro" id="IPR036179">
    <property type="entry name" value="Ig-like_dom_sf"/>
</dbReference>
<proteinExistence type="predicted"/>
<reference evidence="3" key="2">
    <citation type="submission" date="2025-09" db="UniProtKB">
        <authorList>
            <consortium name="Ensembl"/>
        </authorList>
    </citation>
    <scope>IDENTIFICATION</scope>
</reference>
<dbReference type="InterPro" id="IPR013098">
    <property type="entry name" value="Ig_I-set"/>
</dbReference>
<dbReference type="InterPro" id="IPR007110">
    <property type="entry name" value="Ig-like_dom"/>
</dbReference>
<name>A0A7M4F4P0_CROPO</name>
<evidence type="ECO:0000313" key="4">
    <source>
        <dbReference type="Proteomes" id="UP000594220"/>
    </source>
</evidence>